<sequence length="34" mass="3923">MLLKFRSRFCSVSFGQFYLHSCCVVDGIRAFNSC</sequence>
<dbReference type="Proteomes" id="UP001054252">
    <property type="component" value="Unassembled WGS sequence"/>
</dbReference>
<evidence type="ECO:0000313" key="1">
    <source>
        <dbReference type="EMBL" id="GKU90349.1"/>
    </source>
</evidence>
<proteinExistence type="predicted"/>
<keyword evidence="2" id="KW-1185">Reference proteome</keyword>
<evidence type="ECO:0000313" key="2">
    <source>
        <dbReference type="Proteomes" id="UP001054252"/>
    </source>
</evidence>
<dbReference type="EMBL" id="BPVZ01000004">
    <property type="protein sequence ID" value="GKU90349.1"/>
    <property type="molecule type" value="Genomic_DNA"/>
</dbReference>
<reference evidence="1 2" key="1">
    <citation type="journal article" date="2021" name="Commun. Biol.">
        <title>The genome of Shorea leprosula (Dipterocarpaceae) highlights the ecological relevance of drought in aseasonal tropical rainforests.</title>
        <authorList>
            <person name="Ng K.K.S."/>
            <person name="Kobayashi M.J."/>
            <person name="Fawcett J.A."/>
            <person name="Hatakeyama M."/>
            <person name="Paape T."/>
            <person name="Ng C.H."/>
            <person name="Ang C.C."/>
            <person name="Tnah L.H."/>
            <person name="Lee C.T."/>
            <person name="Nishiyama T."/>
            <person name="Sese J."/>
            <person name="O'Brien M.J."/>
            <person name="Copetti D."/>
            <person name="Mohd Noor M.I."/>
            <person name="Ong R.C."/>
            <person name="Putra M."/>
            <person name="Sireger I.Z."/>
            <person name="Indrioko S."/>
            <person name="Kosugi Y."/>
            <person name="Izuno A."/>
            <person name="Isagi Y."/>
            <person name="Lee S.L."/>
            <person name="Shimizu K.K."/>
        </authorList>
    </citation>
    <scope>NUCLEOTIDE SEQUENCE [LARGE SCALE GENOMIC DNA]</scope>
    <source>
        <strain evidence="1">214</strain>
    </source>
</reference>
<protein>
    <submittedName>
        <fullName evidence="1">Uncharacterized protein</fullName>
    </submittedName>
</protein>
<gene>
    <name evidence="1" type="ORF">SLEP1_g4353</name>
</gene>
<accession>A0AAV5HWK4</accession>
<dbReference type="AlphaFoldDB" id="A0AAV5HWK4"/>
<name>A0AAV5HWK4_9ROSI</name>
<organism evidence="1 2">
    <name type="scientific">Rubroshorea leprosula</name>
    <dbReference type="NCBI Taxonomy" id="152421"/>
    <lineage>
        <taxon>Eukaryota</taxon>
        <taxon>Viridiplantae</taxon>
        <taxon>Streptophyta</taxon>
        <taxon>Embryophyta</taxon>
        <taxon>Tracheophyta</taxon>
        <taxon>Spermatophyta</taxon>
        <taxon>Magnoliopsida</taxon>
        <taxon>eudicotyledons</taxon>
        <taxon>Gunneridae</taxon>
        <taxon>Pentapetalae</taxon>
        <taxon>rosids</taxon>
        <taxon>malvids</taxon>
        <taxon>Malvales</taxon>
        <taxon>Dipterocarpaceae</taxon>
        <taxon>Rubroshorea</taxon>
    </lineage>
</organism>
<comment type="caution">
    <text evidence="1">The sequence shown here is derived from an EMBL/GenBank/DDBJ whole genome shotgun (WGS) entry which is preliminary data.</text>
</comment>